<evidence type="ECO:0000313" key="3">
    <source>
        <dbReference type="WBParaSite" id="nRc.2.0.1.t06542-RA"/>
    </source>
</evidence>
<feature type="region of interest" description="Disordered" evidence="1">
    <location>
        <begin position="1"/>
        <end position="28"/>
    </location>
</feature>
<dbReference type="AlphaFoldDB" id="A0A915HY95"/>
<dbReference type="WBParaSite" id="nRc.2.0.1.t06542-RA">
    <property type="protein sequence ID" value="nRc.2.0.1.t06542-RA"/>
    <property type="gene ID" value="nRc.2.0.1.g06542"/>
</dbReference>
<sequence length="131" mass="14819">MNGRSTDYSKIVRGASSDGREQKMHRQKDKFLATKNVDGSLSQIATTFFTPSTMPDDFGLMDSFSAERVGDKIVKEKEKTIVVVENPYDYRHEITITKMDDHLDDRRSGDFGYRNSLDKLDINVSTSPSST</sequence>
<evidence type="ECO:0000256" key="1">
    <source>
        <dbReference type="SAM" id="MobiDB-lite"/>
    </source>
</evidence>
<reference evidence="3" key="1">
    <citation type="submission" date="2022-11" db="UniProtKB">
        <authorList>
            <consortium name="WormBaseParasite"/>
        </authorList>
    </citation>
    <scope>IDENTIFICATION</scope>
</reference>
<name>A0A915HY95_ROMCU</name>
<keyword evidence="2" id="KW-1185">Reference proteome</keyword>
<organism evidence="2 3">
    <name type="scientific">Romanomermis culicivorax</name>
    <name type="common">Nematode worm</name>
    <dbReference type="NCBI Taxonomy" id="13658"/>
    <lineage>
        <taxon>Eukaryota</taxon>
        <taxon>Metazoa</taxon>
        <taxon>Ecdysozoa</taxon>
        <taxon>Nematoda</taxon>
        <taxon>Enoplea</taxon>
        <taxon>Dorylaimia</taxon>
        <taxon>Mermithida</taxon>
        <taxon>Mermithoidea</taxon>
        <taxon>Mermithidae</taxon>
        <taxon>Romanomermis</taxon>
    </lineage>
</organism>
<evidence type="ECO:0000313" key="2">
    <source>
        <dbReference type="Proteomes" id="UP000887565"/>
    </source>
</evidence>
<protein>
    <submittedName>
        <fullName evidence="3">Uncharacterized protein</fullName>
    </submittedName>
</protein>
<feature type="compositionally biased region" description="Basic and acidic residues" evidence="1">
    <location>
        <begin position="18"/>
        <end position="28"/>
    </location>
</feature>
<dbReference type="Proteomes" id="UP000887565">
    <property type="component" value="Unplaced"/>
</dbReference>
<proteinExistence type="predicted"/>
<accession>A0A915HY95</accession>